<accession>A0A433CY18</accession>
<keyword evidence="3" id="KW-1185">Reference proteome</keyword>
<dbReference type="EMBL" id="RBNI01010903">
    <property type="protein sequence ID" value="RUP43475.1"/>
    <property type="molecule type" value="Genomic_DNA"/>
</dbReference>
<dbReference type="Proteomes" id="UP000268093">
    <property type="component" value="Unassembled WGS sequence"/>
</dbReference>
<evidence type="ECO:0000313" key="3">
    <source>
        <dbReference type="Proteomes" id="UP000268093"/>
    </source>
</evidence>
<organism evidence="2 3">
    <name type="scientific">Jimgerdemannia flammicorona</name>
    <dbReference type="NCBI Taxonomy" id="994334"/>
    <lineage>
        <taxon>Eukaryota</taxon>
        <taxon>Fungi</taxon>
        <taxon>Fungi incertae sedis</taxon>
        <taxon>Mucoromycota</taxon>
        <taxon>Mucoromycotina</taxon>
        <taxon>Endogonomycetes</taxon>
        <taxon>Endogonales</taxon>
        <taxon>Endogonaceae</taxon>
        <taxon>Jimgerdemannia</taxon>
    </lineage>
</organism>
<feature type="compositionally biased region" description="Low complexity" evidence="1">
    <location>
        <begin position="1"/>
        <end position="39"/>
    </location>
</feature>
<evidence type="ECO:0000256" key="1">
    <source>
        <dbReference type="SAM" id="MobiDB-lite"/>
    </source>
</evidence>
<comment type="caution">
    <text evidence="2">The sequence shown here is derived from an EMBL/GenBank/DDBJ whole genome shotgun (WGS) entry which is preliminary data.</text>
</comment>
<evidence type="ECO:0000313" key="2">
    <source>
        <dbReference type="EMBL" id="RUP43475.1"/>
    </source>
</evidence>
<proteinExistence type="predicted"/>
<feature type="non-terminal residue" evidence="2">
    <location>
        <position position="1"/>
    </location>
</feature>
<reference evidence="2 3" key="1">
    <citation type="journal article" date="2018" name="New Phytol.">
        <title>Phylogenomics of Endogonaceae and evolution of mycorrhizas within Mucoromycota.</title>
        <authorList>
            <person name="Chang Y."/>
            <person name="Desiro A."/>
            <person name="Na H."/>
            <person name="Sandor L."/>
            <person name="Lipzen A."/>
            <person name="Clum A."/>
            <person name="Barry K."/>
            <person name="Grigoriev I.V."/>
            <person name="Martin F.M."/>
            <person name="Stajich J.E."/>
            <person name="Smith M.E."/>
            <person name="Bonito G."/>
            <person name="Spatafora J.W."/>
        </authorList>
    </citation>
    <scope>NUCLEOTIDE SEQUENCE [LARGE SCALE GENOMIC DNA]</scope>
    <source>
        <strain evidence="2 3">GMNB39</strain>
    </source>
</reference>
<sequence length="77" mass="7741">PAQTTPAQTTPAQTTPAQTTPAQTTPARPPRGQGAPPGRNLDTHAIPAVLFAVVDDGGGVAFVRFADDGAYDVSGTV</sequence>
<name>A0A433CY18_9FUNG</name>
<feature type="region of interest" description="Disordered" evidence="1">
    <location>
        <begin position="1"/>
        <end position="42"/>
    </location>
</feature>
<protein>
    <submittedName>
        <fullName evidence="2">Uncharacterized protein</fullName>
    </submittedName>
</protein>
<dbReference type="AlphaFoldDB" id="A0A433CY18"/>
<gene>
    <name evidence="2" type="ORF">BC936DRAFT_137116</name>
</gene>